<evidence type="ECO:0000256" key="1">
    <source>
        <dbReference type="ARBA" id="ARBA00023242"/>
    </source>
</evidence>
<keyword evidence="3" id="KW-1185">Reference proteome</keyword>
<dbReference type="EMBL" id="JAADYS010001608">
    <property type="protein sequence ID" value="KAF4461995.1"/>
    <property type="molecule type" value="Genomic_DNA"/>
</dbReference>
<dbReference type="InterPro" id="IPR021858">
    <property type="entry name" value="Fun_TF"/>
</dbReference>
<reference evidence="2 3" key="1">
    <citation type="submission" date="2020-01" db="EMBL/GenBank/DDBJ databases">
        <title>Identification and distribution of gene clusters putatively required for synthesis of sphingolipid metabolism inhibitors in phylogenetically diverse species of the filamentous fungus Fusarium.</title>
        <authorList>
            <person name="Kim H.-S."/>
            <person name="Busman M."/>
            <person name="Brown D.W."/>
            <person name="Divon H."/>
            <person name="Uhlig S."/>
            <person name="Proctor R.H."/>
        </authorList>
    </citation>
    <scope>NUCLEOTIDE SEQUENCE [LARGE SCALE GENOMIC DNA]</scope>
    <source>
        <strain evidence="2 3">NRRL 20459</strain>
    </source>
</reference>
<evidence type="ECO:0000313" key="3">
    <source>
        <dbReference type="Proteomes" id="UP000554235"/>
    </source>
</evidence>
<comment type="caution">
    <text evidence="2">The sequence shown here is derived from an EMBL/GenBank/DDBJ whole genome shotgun (WGS) entry which is preliminary data.</text>
</comment>
<dbReference type="AlphaFoldDB" id="A0A8H4L2P7"/>
<accession>A0A8H4L2P7</accession>
<evidence type="ECO:0000313" key="2">
    <source>
        <dbReference type="EMBL" id="KAF4461995.1"/>
    </source>
</evidence>
<keyword evidence="1" id="KW-0539">Nucleus</keyword>
<dbReference type="Proteomes" id="UP000554235">
    <property type="component" value="Unassembled WGS sequence"/>
</dbReference>
<name>A0A8H4L2P7_9HYPO</name>
<organism evidence="2 3">
    <name type="scientific">Fusarium albosuccineum</name>
    <dbReference type="NCBI Taxonomy" id="1237068"/>
    <lineage>
        <taxon>Eukaryota</taxon>
        <taxon>Fungi</taxon>
        <taxon>Dikarya</taxon>
        <taxon>Ascomycota</taxon>
        <taxon>Pezizomycotina</taxon>
        <taxon>Sordariomycetes</taxon>
        <taxon>Hypocreomycetidae</taxon>
        <taxon>Hypocreales</taxon>
        <taxon>Nectriaceae</taxon>
        <taxon>Fusarium</taxon>
        <taxon>Fusarium decemcellulare species complex</taxon>
    </lineage>
</organism>
<gene>
    <name evidence="2" type="ORF">FALBO_11202</name>
</gene>
<dbReference type="Pfam" id="PF11951">
    <property type="entry name" value="Fungal_trans_2"/>
    <property type="match status" value="1"/>
</dbReference>
<proteinExistence type="predicted"/>
<protein>
    <submittedName>
        <fullName evidence="2">Transcriptional regulatory Pro-1</fullName>
    </submittedName>
</protein>
<sequence>MEHSRLILAQNQLENLLDWFEQRCVLAPASLHGRITAAFRIAARIYLYGLASGHDRFSKTQELSEELTGVLRSINTDPKAYDHNLVWVYLVGGANCTRTSSFRKYFDSRLDRYRRARGQSTYQSMKRIATILEEVWQQKDNAQDLSVKDSEDWRDVMSRNGWVFLTHLVAVEPLQVKI</sequence>